<feature type="domain" description="Intracellular proteinase inhibitor BsuPI" evidence="1">
    <location>
        <begin position="3"/>
        <end position="97"/>
    </location>
</feature>
<dbReference type="AlphaFoldDB" id="A0A1H8SEF6"/>
<reference evidence="3" key="1">
    <citation type="submission" date="2016-10" db="EMBL/GenBank/DDBJ databases">
        <authorList>
            <person name="Varghese N."/>
            <person name="Submissions S."/>
        </authorList>
    </citation>
    <scope>NUCLEOTIDE SEQUENCE [LARGE SCALE GENOMIC DNA]</scope>
    <source>
        <strain evidence="3">CGMCC 1.10121</strain>
    </source>
</reference>
<dbReference type="OrthoDB" id="311964at2157"/>
<dbReference type="Proteomes" id="UP000199126">
    <property type="component" value="Unassembled WGS sequence"/>
</dbReference>
<dbReference type="InterPro" id="IPR038144">
    <property type="entry name" value="IPI"/>
</dbReference>
<dbReference type="Pfam" id="PF12690">
    <property type="entry name" value="BsuPI"/>
    <property type="match status" value="1"/>
</dbReference>
<protein>
    <submittedName>
        <fullName evidence="2">Intracellular proteinase inhibitor</fullName>
    </submittedName>
</protein>
<sequence length="109" mass="11965">MVTATLDAEPEGTVVRFTLTVENDSEDPLELSFPDGQRAEFLAQRGGETVWRWSEGQMFMQMLGSETVEPGETVTYEGVWESPESGTYDCRGEVVAEGHGIDAETTVSI</sequence>
<dbReference type="Gene3D" id="2.60.40.2360">
    <property type="entry name" value="Intracellular proteinase inhibitor BsuPI"/>
    <property type="match status" value="1"/>
</dbReference>
<evidence type="ECO:0000259" key="1">
    <source>
        <dbReference type="Pfam" id="PF12690"/>
    </source>
</evidence>
<gene>
    <name evidence="2" type="ORF">SAMN04487948_10520</name>
</gene>
<keyword evidence="3" id="KW-1185">Reference proteome</keyword>
<evidence type="ECO:0000313" key="2">
    <source>
        <dbReference type="EMBL" id="SEO76937.1"/>
    </source>
</evidence>
<evidence type="ECO:0000313" key="3">
    <source>
        <dbReference type="Proteomes" id="UP000199126"/>
    </source>
</evidence>
<dbReference type="EMBL" id="FODV01000005">
    <property type="protein sequence ID" value="SEO76937.1"/>
    <property type="molecule type" value="Genomic_DNA"/>
</dbReference>
<name>A0A1H8SEF6_9EURY</name>
<dbReference type="RefSeq" id="WP_089823996.1">
    <property type="nucleotide sequence ID" value="NZ_FODV01000005.1"/>
</dbReference>
<organism evidence="2 3">
    <name type="scientific">Halogranum amylolyticum</name>
    <dbReference type="NCBI Taxonomy" id="660520"/>
    <lineage>
        <taxon>Archaea</taxon>
        <taxon>Methanobacteriati</taxon>
        <taxon>Methanobacteriota</taxon>
        <taxon>Stenosarchaea group</taxon>
        <taxon>Halobacteria</taxon>
        <taxon>Halobacteriales</taxon>
        <taxon>Haloferacaceae</taxon>
    </lineage>
</organism>
<accession>A0A1H8SEF6</accession>
<proteinExistence type="predicted"/>
<dbReference type="InterPro" id="IPR020481">
    <property type="entry name" value="Intracell_prot_inh_BsuPI"/>
</dbReference>